<evidence type="ECO:0000256" key="4">
    <source>
        <dbReference type="ARBA" id="ARBA00022790"/>
    </source>
</evidence>
<evidence type="ECO:0000256" key="1">
    <source>
        <dbReference type="ARBA" id="ARBA00004123"/>
    </source>
</evidence>
<dbReference type="GO" id="GO:0005737">
    <property type="term" value="C:cytoplasm"/>
    <property type="evidence" value="ECO:0007669"/>
    <property type="project" value="UniProtKB-SubCell"/>
</dbReference>
<keyword evidence="7" id="KW-1185">Reference proteome</keyword>
<keyword evidence="3" id="KW-0963">Cytoplasm</keyword>
<proteinExistence type="predicted"/>
<sequence length="190" mass="22394">MPLVHRLKILLLGFKSKTMRKERHVSHQNKERGVRRGESDWDMWCQKRRWNGLGLEQDETLDGSAVDRWISPRSNDLDIEAYAALYSGRTKIMRLIFIADHCNNTAIQLEALRMTYDVLKKGENNQLFREVVQKIDCRLGLNYSMDVSCCAMVDRKAEQRKEKLESDLNVYKTNLIKESIRMRYNDFGDF</sequence>
<dbReference type="PANTHER" id="PTHR14145">
    <property type="entry name" value="26S PROTESOME SUBUNIT 6"/>
    <property type="match status" value="1"/>
</dbReference>
<protein>
    <submittedName>
        <fullName evidence="6">Uncharacterized protein</fullName>
    </submittedName>
</protein>
<evidence type="ECO:0000313" key="7">
    <source>
        <dbReference type="Proteomes" id="UP000436088"/>
    </source>
</evidence>
<evidence type="ECO:0000256" key="3">
    <source>
        <dbReference type="ARBA" id="ARBA00022490"/>
    </source>
</evidence>
<evidence type="ECO:0000256" key="5">
    <source>
        <dbReference type="ARBA" id="ARBA00023242"/>
    </source>
</evidence>
<name>A0A6A3A070_HIBSY</name>
<comment type="caution">
    <text evidence="6">The sequence shown here is derived from an EMBL/GenBank/DDBJ whole genome shotgun (WGS) entry which is preliminary data.</text>
</comment>
<gene>
    <name evidence="6" type="ORF">F3Y22_tig00110637pilonHSYRG00631</name>
</gene>
<evidence type="ECO:0000256" key="2">
    <source>
        <dbReference type="ARBA" id="ARBA00004496"/>
    </source>
</evidence>
<evidence type="ECO:0000313" key="6">
    <source>
        <dbReference type="EMBL" id="KAE8696997.1"/>
    </source>
</evidence>
<accession>A0A6A3A070</accession>
<dbReference type="PANTHER" id="PTHR14145:SF2">
    <property type="entry name" value="COP9 SIGNALOSOME COMPLEX SUBUNIT 1"/>
    <property type="match status" value="1"/>
</dbReference>
<dbReference type="InterPro" id="IPR019585">
    <property type="entry name" value="Rpn7/CSN1"/>
</dbReference>
<dbReference type="GO" id="GO:0008180">
    <property type="term" value="C:COP9 signalosome"/>
    <property type="evidence" value="ECO:0007669"/>
    <property type="project" value="UniProtKB-KW"/>
</dbReference>
<reference evidence="6" key="1">
    <citation type="submission" date="2019-09" db="EMBL/GenBank/DDBJ databases">
        <title>Draft genome information of white flower Hibiscus syriacus.</title>
        <authorList>
            <person name="Kim Y.-M."/>
        </authorList>
    </citation>
    <scope>NUCLEOTIDE SEQUENCE [LARGE SCALE GENOMIC DNA]</scope>
    <source>
        <strain evidence="6">YM2019G1</strain>
    </source>
</reference>
<dbReference type="EMBL" id="VEPZ02001057">
    <property type="protein sequence ID" value="KAE8696997.1"/>
    <property type="molecule type" value="Genomic_DNA"/>
</dbReference>
<keyword evidence="4" id="KW-0736">Signalosome</keyword>
<keyword evidence="5" id="KW-0539">Nucleus</keyword>
<organism evidence="6 7">
    <name type="scientific">Hibiscus syriacus</name>
    <name type="common">Rose of Sharon</name>
    <dbReference type="NCBI Taxonomy" id="106335"/>
    <lineage>
        <taxon>Eukaryota</taxon>
        <taxon>Viridiplantae</taxon>
        <taxon>Streptophyta</taxon>
        <taxon>Embryophyta</taxon>
        <taxon>Tracheophyta</taxon>
        <taxon>Spermatophyta</taxon>
        <taxon>Magnoliopsida</taxon>
        <taxon>eudicotyledons</taxon>
        <taxon>Gunneridae</taxon>
        <taxon>Pentapetalae</taxon>
        <taxon>rosids</taxon>
        <taxon>malvids</taxon>
        <taxon>Malvales</taxon>
        <taxon>Malvaceae</taxon>
        <taxon>Malvoideae</taxon>
        <taxon>Hibiscus</taxon>
    </lineage>
</organism>
<comment type="subcellular location">
    <subcellularLocation>
        <location evidence="2">Cytoplasm</location>
    </subcellularLocation>
    <subcellularLocation>
        <location evidence="1">Nucleus</location>
    </subcellularLocation>
</comment>
<dbReference type="AlphaFoldDB" id="A0A6A3A070"/>
<dbReference type="Gene3D" id="1.25.40.570">
    <property type="match status" value="1"/>
</dbReference>
<dbReference type="Proteomes" id="UP000436088">
    <property type="component" value="Unassembled WGS sequence"/>
</dbReference>